<dbReference type="RefSeq" id="WP_151674001.1">
    <property type="nucleotide sequence ID" value="NZ_BKCG01000003.1"/>
</dbReference>
<keyword evidence="11" id="KW-1185">Reference proteome</keyword>
<feature type="transmembrane region" description="Helical" evidence="7">
    <location>
        <begin position="94"/>
        <end position="113"/>
    </location>
</feature>
<evidence type="ECO:0000256" key="6">
    <source>
        <dbReference type="ARBA" id="ARBA00023136"/>
    </source>
</evidence>
<dbReference type="InterPro" id="IPR006685">
    <property type="entry name" value="MscS_channel_2nd"/>
</dbReference>
<dbReference type="Pfam" id="PF00924">
    <property type="entry name" value="MS_channel_2nd"/>
    <property type="match status" value="1"/>
</dbReference>
<keyword evidence="4 7" id="KW-0812">Transmembrane</keyword>
<comment type="caution">
    <text evidence="10">The sequence shown here is derived from an EMBL/GenBank/DDBJ whole genome shotgun (WGS) entry which is preliminary data.</text>
</comment>
<dbReference type="OrthoDB" id="1522493at2"/>
<evidence type="ECO:0000259" key="8">
    <source>
        <dbReference type="Pfam" id="PF00924"/>
    </source>
</evidence>
<dbReference type="InterPro" id="IPR045275">
    <property type="entry name" value="MscS_archaea/bacteria_type"/>
</dbReference>
<evidence type="ECO:0000259" key="9">
    <source>
        <dbReference type="Pfam" id="PF21082"/>
    </source>
</evidence>
<sequence length="314" mass="35206">MQANLRKTSTETITDSLVNYYDEFLNAIPRIALAIFIIVAGVLIARAITNFYKTRIQKKATDPLMARFLAQAIRFVLTCIVIMLALKAAGLDGVASGVLTAVGGGAIVLGFAFQDIGKNFLAGIILAFNRPFDINDTIMIDPHFGKVKALNFRYTQIKTSDGRDIFIPNSDVLTKPVQNYTADGFFRHDFVVGIGYEDDIESVKNIIYDILCKTEGVVQDADHENFVIEEELSSSTINLKVFFWVHTKDYRVAARVLRGRIIKTVIEALIKAEFILPGDITEIKLYGGQEDLPLKLRKDPRDRELDLEEKKHTN</sequence>
<dbReference type="InterPro" id="IPR049278">
    <property type="entry name" value="MS_channel_C"/>
</dbReference>
<dbReference type="Proteomes" id="UP000326509">
    <property type="component" value="Unassembled WGS sequence"/>
</dbReference>
<dbReference type="InterPro" id="IPR008910">
    <property type="entry name" value="MSC_TM_helix"/>
</dbReference>
<feature type="transmembrane region" description="Helical" evidence="7">
    <location>
        <begin position="68"/>
        <end position="88"/>
    </location>
</feature>
<dbReference type="InterPro" id="IPR011014">
    <property type="entry name" value="MscS_channel_TM-2"/>
</dbReference>
<feature type="domain" description="Mechanosensitive ion channel MscS" evidence="8">
    <location>
        <begin position="117"/>
        <end position="181"/>
    </location>
</feature>
<dbReference type="SUPFAM" id="SSF82861">
    <property type="entry name" value="Mechanosensitive channel protein MscS (YggB), transmembrane region"/>
    <property type="match status" value="1"/>
</dbReference>
<protein>
    <submittedName>
        <fullName evidence="10">Transporter</fullName>
    </submittedName>
</protein>
<dbReference type="InterPro" id="IPR011066">
    <property type="entry name" value="MscS_channel_C_sf"/>
</dbReference>
<dbReference type="AlphaFoldDB" id="A0A5J4IXB9"/>
<dbReference type="GO" id="GO:0005886">
    <property type="term" value="C:plasma membrane"/>
    <property type="evidence" value="ECO:0007669"/>
    <property type="project" value="UniProtKB-SubCell"/>
</dbReference>
<evidence type="ECO:0000256" key="3">
    <source>
        <dbReference type="ARBA" id="ARBA00022475"/>
    </source>
</evidence>
<keyword evidence="5 7" id="KW-1133">Transmembrane helix</keyword>
<dbReference type="SUPFAM" id="SSF50182">
    <property type="entry name" value="Sm-like ribonucleoproteins"/>
    <property type="match status" value="1"/>
</dbReference>
<keyword evidence="6 7" id="KW-0472">Membrane</keyword>
<proteinExistence type="inferred from homology"/>
<name>A0A5J4IXB9_9FLAO</name>
<dbReference type="InterPro" id="IPR010920">
    <property type="entry name" value="LSM_dom_sf"/>
</dbReference>
<evidence type="ECO:0000256" key="1">
    <source>
        <dbReference type="ARBA" id="ARBA00004651"/>
    </source>
</evidence>
<dbReference type="PANTHER" id="PTHR30221">
    <property type="entry name" value="SMALL-CONDUCTANCE MECHANOSENSITIVE CHANNEL"/>
    <property type="match status" value="1"/>
</dbReference>
<evidence type="ECO:0000256" key="7">
    <source>
        <dbReference type="SAM" id="Phobius"/>
    </source>
</evidence>
<keyword evidence="3" id="KW-1003">Cell membrane</keyword>
<feature type="domain" description="Mechanosensitive ion channel MscS C-terminal" evidence="9">
    <location>
        <begin position="189"/>
        <end position="271"/>
    </location>
</feature>
<dbReference type="Pfam" id="PF05552">
    <property type="entry name" value="MS_channel_1st_1"/>
    <property type="match status" value="1"/>
</dbReference>
<evidence type="ECO:0000313" key="11">
    <source>
        <dbReference type="Proteomes" id="UP000326509"/>
    </source>
</evidence>
<accession>A0A5J4IXB9</accession>
<evidence type="ECO:0000313" key="10">
    <source>
        <dbReference type="EMBL" id="GER59586.1"/>
    </source>
</evidence>
<dbReference type="InterPro" id="IPR023408">
    <property type="entry name" value="MscS_beta-dom_sf"/>
</dbReference>
<comment type="similarity">
    <text evidence="2">Belongs to the MscS (TC 1.A.23) family.</text>
</comment>
<comment type="subcellular location">
    <subcellularLocation>
        <location evidence="1">Cell membrane</location>
        <topology evidence="1">Multi-pass membrane protein</topology>
    </subcellularLocation>
</comment>
<dbReference type="Gene3D" id="3.30.70.100">
    <property type="match status" value="1"/>
</dbReference>
<dbReference type="Gene3D" id="2.30.30.60">
    <property type="match status" value="1"/>
</dbReference>
<feature type="transmembrane region" description="Helical" evidence="7">
    <location>
        <begin position="27"/>
        <end position="48"/>
    </location>
</feature>
<dbReference type="EMBL" id="BKCG01000003">
    <property type="protein sequence ID" value="GER59586.1"/>
    <property type="molecule type" value="Genomic_DNA"/>
</dbReference>
<dbReference type="Gene3D" id="1.10.287.1260">
    <property type="match status" value="1"/>
</dbReference>
<evidence type="ECO:0000256" key="2">
    <source>
        <dbReference type="ARBA" id="ARBA00008017"/>
    </source>
</evidence>
<evidence type="ECO:0000256" key="4">
    <source>
        <dbReference type="ARBA" id="ARBA00022692"/>
    </source>
</evidence>
<dbReference type="GO" id="GO:0008381">
    <property type="term" value="F:mechanosensitive monoatomic ion channel activity"/>
    <property type="evidence" value="ECO:0007669"/>
    <property type="project" value="InterPro"/>
</dbReference>
<dbReference type="SUPFAM" id="SSF82689">
    <property type="entry name" value="Mechanosensitive channel protein MscS (YggB), C-terminal domain"/>
    <property type="match status" value="1"/>
</dbReference>
<reference evidence="10 11" key="1">
    <citation type="submission" date="2019-08" db="EMBL/GenBank/DDBJ databases">
        <title>Draft genome sequence of Ulvibacter marinus type strain NBRC 109484.</title>
        <authorList>
            <person name="Kawano K."/>
            <person name="Ushijima N."/>
            <person name="Kihara M."/>
            <person name="Itoh H."/>
        </authorList>
    </citation>
    <scope>NUCLEOTIDE SEQUENCE [LARGE SCALE GENOMIC DNA]</scope>
    <source>
        <strain evidence="10 11">NBRC 109484</strain>
    </source>
</reference>
<evidence type="ECO:0000256" key="5">
    <source>
        <dbReference type="ARBA" id="ARBA00022989"/>
    </source>
</evidence>
<gene>
    <name evidence="10" type="ORF">ULMA_16940</name>
</gene>
<dbReference type="PANTHER" id="PTHR30221:SF1">
    <property type="entry name" value="SMALL-CONDUCTANCE MECHANOSENSITIVE CHANNEL"/>
    <property type="match status" value="1"/>
</dbReference>
<dbReference type="Pfam" id="PF21082">
    <property type="entry name" value="MS_channel_3rd"/>
    <property type="match status" value="1"/>
</dbReference>
<organism evidence="10 11">
    <name type="scientific">Patiriisocius marinus</name>
    <dbReference type="NCBI Taxonomy" id="1397112"/>
    <lineage>
        <taxon>Bacteria</taxon>
        <taxon>Pseudomonadati</taxon>
        <taxon>Bacteroidota</taxon>
        <taxon>Flavobacteriia</taxon>
        <taxon>Flavobacteriales</taxon>
        <taxon>Flavobacteriaceae</taxon>
        <taxon>Patiriisocius</taxon>
    </lineage>
</organism>